<dbReference type="PROSITE" id="PS50893">
    <property type="entry name" value="ABC_TRANSPORTER_2"/>
    <property type="match status" value="1"/>
</dbReference>
<evidence type="ECO:0000313" key="7">
    <source>
        <dbReference type="Proteomes" id="UP000030014"/>
    </source>
</evidence>
<dbReference type="InterPro" id="IPR003439">
    <property type="entry name" value="ABC_transporter-like_ATP-bd"/>
</dbReference>
<evidence type="ECO:0000313" key="6">
    <source>
        <dbReference type="EMBL" id="KGM93061.1"/>
    </source>
</evidence>
<reference evidence="6 7" key="1">
    <citation type="submission" date="2014-01" db="EMBL/GenBank/DDBJ databases">
        <title>Plasmidome dynamics in the species complex Clostridium novyi sensu lato converts strains of independent lineages into distinctly different pathogens.</title>
        <authorList>
            <person name="Skarin H."/>
            <person name="Segerman B."/>
        </authorList>
    </citation>
    <scope>NUCLEOTIDE SEQUENCE [LARGE SCALE GENOMIC DNA]</scope>
    <source>
        <strain evidence="6 7">DC5</strain>
    </source>
</reference>
<keyword evidence="3" id="KW-0547">Nucleotide-binding</keyword>
<comment type="similarity">
    <text evidence="1">Belongs to the ABC transporter superfamily.</text>
</comment>
<feature type="domain" description="ABC transporter" evidence="5">
    <location>
        <begin position="2"/>
        <end position="229"/>
    </location>
</feature>
<protein>
    <submittedName>
        <fullName evidence="6">ABC transporter ATP-binding protein</fullName>
    </submittedName>
</protein>
<dbReference type="GO" id="GO:0005524">
    <property type="term" value="F:ATP binding"/>
    <property type="evidence" value="ECO:0007669"/>
    <property type="project" value="UniProtKB-KW"/>
</dbReference>
<dbReference type="RefSeq" id="WP_039260288.1">
    <property type="nucleotide sequence ID" value="NZ_JDRY01000174.1"/>
</dbReference>
<dbReference type="Gene3D" id="3.40.50.300">
    <property type="entry name" value="P-loop containing nucleotide triphosphate hydrolases"/>
    <property type="match status" value="1"/>
</dbReference>
<keyword evidence="4 6" id="KW-0067">ATP-binding</keyword>
<comment type="caution">
    <text evidence="6">The sequence shown here is derived from an EMBL/GenBank/DDBJ whole genome shotgun (WGS) entry which is preliminary data.</text>
</comment>
<dbReference type="SMART" id="SM00382">
    <property type="entry name" value="AAA"/>
    <property type="match status" value="1"/>
</dbReference>
<keyword evidence="2" id="KW-0813">Transport</keyword>
<dbReference type="SUPFAM" id="SSF52540">
    <property type="entry name" value="P-loop containing nucleoside triphosphate hydrolases"/>
    <property type="match status" value="1"/>
</dbReference>
<dbReference type="GO" id="GO:0016887">
    <property type="term" value="F:ATP hydrolysis activity"/>
    <property type="evidence" value="ECO:0007669"/>
    <property type="project" value="InterPro"/>
</dbReference>
<sequence>MLEILDLHKSFKRKEILKGISINLDTGIYGLLGKNGAGKTTLMRCIVNLYNTTKGNIKFEEKDIANDTSFSKNIGYLPQKFGLFKELTVYEMMEYFAVLKKLPKESMDMYIKSSLEIVNLEDRLKDKISTLSGGMIRRLGIAQAILGDPKIIIFDEPTAGLDPEERLRFKNLLSHIKKDKIIIISTHIVEDVEACCDKIIIMDDGKILKEGTSDAIKSVAKGKVFEIPEETKINFNHFVEKTFEKDGKRFLRILSNENEEYTGLEPTIEDGYMCLLKGI</sequence>
<organism evidence="6 7">
    <name type="scientific">Clostridium botulinum C/D str. DC5</name>
    <dbReference type="NCBI Taxonomy" id="1443128"/>
    <lineage>
        <taxon>Bacteria</taxon>
        <taxon>Bacillati</taxon>
        <taxon>Bacillota</taxon>
        <taxon>Clostridia</taxon>
        <taxon>Eubacteriales</taxon>
        <taxon>Clostridiaceae</taxon>
        <taxon>Clostridium</taxon>
    </lineage>
</organism>
<dbReference type="Pfam" id="PF00005">
    <property type="entry name" value="ABC_tran"/>
    <property type="match status" value="1"/>
</dbReference>
<evidence type="ECO:0000256" key="2">
    <source>
        <dbReference type="ARBA" id="ARBA00022448"/>
    </source>
</evidence>
<evidence type="ECO:0000256" key="3">
    <source>
        <dbReference type="ARBA" id="ARBA00022741"/>
    </source>
</evidence>
<dbReference type="PROSITE" id="PS00211">
    <property type="entry name" value="ABC_TRANSPORTER_1"/>
    <property type="match status" value="1"/>
</dbReference>
<dbReference type="InterPro" id="IPR027417">
    <property type="entry name" value="P-loop_NTPase"/>
</dbReference>
<proteinExistence type="inferred from homology"/>
<evidence type="ECO:0000256" key="4">
    <source>
        <dbReference type="ARBA" id="ARBA00022840"/>
    </source>
</evidence>
<dbReference type="PANTHER" id="PTHR43335">
    <property type="entry name" value="ABC TRANSPORTER, ATP-BINDING PROTEIN"/>
    <property type="match status" value="1"/>
</dbReference>
<dbReference type="EMBL" id="JDRY01000174">
    <property type="protein sequence ID" value="KGM93061.1"/>
    <property type="molecule type" value="Genomic_DNA"/>
</dbReference>
<name>A0A0A0HYB8_CLOBO</name>
<evidence type="ECO:0000259" key="5">
    <source>
        <dbReference type="PROSITE" id="PS50893"/>
    </source>
</evidence>
<gene>
    <name evidence="6" type="ORF">Z955_16160</name>
</gene>
<evidence type="ECO:0000256" key="1">
    <source>
        <dbReference type="ARBA" id="ARBA00005417"/>
    </source>
</evidence>
<dbReference type="InterPro" id="IPR003593">
    <property type="entry name" value="AAA+_ATPase"/>
</dbReference>
<dbReference type="InterPro" id="IPR017871">
    <property type="entry name" value="ABC_transporter-like_CS"/>
</dbReference>
<accession>A0A0A0HYB8</accession>
<dbReference type="PANTHER" id="PTHR43335:SF2">
    <property type="entry name" value="ABC TRANSPORTER, ATP-BINDING PROTEIN"/>
    <property type="match status" value="1"/>
</dbReference>
<dbReference type="Proteomes" id="UP000030014">
    <property type="component" value="Unassembled WGS sequence"/>
</dbReference>
<dbReference type="AlphaFoldDB" id="A0A0A0HYB8"/>